<gene>
    <name evidence="2" type="ORF">BDP27DRAFT_1157990</name>
</gene>
<dbReference type="InterPro" id="IPR001245">
    <property type="entry name" value="Ser-Thr/Tyr_kinase_cat_dom"/>
</dbReference>
<dbReference type="Proteomes" id="UP000772434">
    <property type="component" value="Unassembled WGS sequence"/>
</dbReference>
<dbReference type="PROSITE" id="PS50011">
    <property type="entry name" value="PROTEIN_KINASE_DOM"/>
    <property type="match status" value="1"/>
</dbReference>
<dbReference type="OrthoDB" id="3260955at2759"/>
<dbReference type="InterPro" id="IPR000719">
    <property type="entry name" value="Prot_kinase_dom"/>
</dbReference>
<protein>
    <submittedName>
        <fullName evidence="2">Kinase-like domain-containing protein</fullName>
    </submittedName>
</protein>
<keyword evidence="3" id="KW-1185">Reference proteome</keyword>
<organism evidence="2 3">
    <name type="scientific">Rhodocollybia butyracea</name>
    <dbReference type="NCBI Taxonomy" id="206335"/>
    <lineage>
        <taxon>Eukaryota</taxon>
        <taxon>Fungi</taxon>
        <taxon>Dikarya</taxon>
        <taxon>Basidiomycota</taxon>
        <taxon>Agaricomycotina</taxon>
        <taxon>Agaricomycetes</taxon>
        <taxon>Agaricomycetidae</taxon>
        <taxon>Agaricales</taxon>
        <taxon>Marasmiineae</taxon>
        <taxon>Omphalotaceae</taxon>
        <taxon>Rhodocollybia</taxon>
    </lineage>
</organism>
<dbReference type="EMBL" id="JADNRY010000110">
    <property type="protein sequence ID" value="KAF9065004.1"/>
    <property type="molecule type" value="Genomic_DNA"/>
</dbReference>
<dbReference type="GO" id="GO:0004672">
    <property type="term" value="F:protein kinase activity"/>
    <property type="evidence" value="ECO:0007669"/>
    <property type="project" value="InterPro"/>
</dbReference>
<reference evidence="2" key="1">
    <citation type="submission" date="2020-11" db="EMBL/GenBank/DDBJ databases">
        <authorList>
            <consortium name="DOE Joint Genome Institute"/>
            <person name="Ahrendt S."/>
            <person name="Riley R."/>
            <person name="Andreopoulos W."/>
            <person name="Labutti K."/>
            <person name="Pangilinan J."/>
            <person name="Ruiz-Duenas F.J."/>
            <person name="Barrasa J.M."/>
            <person name="Sanchez-Garcia M."/>
            <person name="Camarero S."/>
            <person name="Miyauchi S."/>
            <person name="Serrano A."/>
            <person name="Linde D."/>
            <person name="Babiker R."/>
            <person name="Drula E."/>
            <person name="Ayuso-Fernandez I."/>
            <person name="Pacheco R."/>
            <person name="Padilla G."/>
            <person name="Ferreira P."/>
            <person name="Barriuso J."/>
            <person name="Kellner H."/>
            <person name="Castanera R."/>
            <person name="Alfaro M."/>
            <person name="Ramirez L."/>
            <person name="Pisabarro A.G."/>
            <person name="Kuo A."/>
            <person name="Tritt A."/>
            <person name="Lipzen A."/>
            <person name="He G."/>
            <person name="Yan M."/>
            <person name="Ng V."/>
            <person name="Cullen D."/>
            <person name="Martin F."/>
            <person name="Rosso M.-N."/>
            <person name="Henrissat B."/>
            <person name="Hibbett D."/>
            <person name="Martinez A.T."/>
            <person name="Grigoriev I.V."/>
        </authorList>
    </citation>
    <scope>NUCLEOTIDE SEQUENCE</scope>
    <source>
        <strain evidence="2">AH 40177</strain>
    </source>
</reference>
<feature type="non-terminal residue" evidence="2">
    <location>
        <position position="101"/>
    </location>
</feature>
<dbReference type="PANTHER" id="PTHR27006">
    <property type="entry name" value="PROMASTIGOTE SURFACE ANTIGEN PROTEIN PSA"/>
    <property type="match status" value="1"/>
</dbReference>
<evidence type="ECO:0000313" key="2">
    <source>
        <dbReference type="EMBL" id="KAF9065004.1"/>
    </source>
</evidence>
<dbReference type="PANTHER" id="PTHR27006:SF606">
    <property type="entry name" value="INTERLEUKIN-1 RECEPTOR-ASSOCIATED KINASE 4"/>
    <property type="match status" value="1"/>
</dbReference>
<dbReference type="SUPFAM" id="SSF56112">
    <property type="entry name" value="Protein kinase-like (PK-like)"/>
    <property type="match status" value="1"/>
</dbReference>
<feature type="domain" description="Protein kinase" evidence="1">
    <location>
        <begin position="1"/>
        <end position="101"/>
    </location>
</feature>
<dbReference type="Gene3D" id="1.10.510.10">
    <property type="entry name" value="Transferase(Phosphotransferase) domain 1"/>
    <property type="match status" value="1"/>
</dbReference>
<sequence>KELDTWYKLDHPNLVPLLGVTTAVEFGDFPSMVSSWMMNGLLTEYLKSKQQFDRMELIKGIAEGVAYLHSNNVIHGDLRASSILIDELGNPAVADTGLLKI</sequence>
<evidence type="ECO:0000259" key="1">
    <source>
        <dbReference type="PROSITE" id="PS50011"/>
    </source>
</evidence>
<keyword evidence="2" id="KW-0808">Transferase</keyword>
<accession>A0A9P5PKN3</accession>
<dbReference type="InterPro" id="IPR011009">
    <property type="entry name" value="Kinase-like_dom_sf"/>
</dbReference>
<dbReference type="GO" id="GO:0005524">
    <property type="term" value="F:ATP binding"/>
    <property type="evidence" value="ECO:0007669"/>
    <property type="project" value="InterPro"/>
</dbReference>
<evidence type="ECO:0000313" key="3">
    <source>
        <dbReference type="Proteomes" id="UP000772434"/>
    </source>
</evidence>
<proteinExistence type="predicted"/>
<dbReference type="AlphaFoldDB" id="A0A9P5PKN3"/>
<dbReference type="Pfam" id="PF07714">
    <property type="entry name" value="PK_Tyr_Ser-Thr"/>
    <property type="match status" value="1"/>
</dbReference>
<comment type="caution">
    <text evidence="2">The sequence shown here is derived from an EMBL/GenBank/DDBJ whole genome shotgun (WGS) entry which is preliminary data.</text>
</comment>
<feature type="non-terminal residue" evidence="2">
    <location>
        <position position="1"/>
    </location>
</feature>
<keyword evidence="2" id="KW-0418">Kinase</keyword>
<name>A0A9P5PKN3_9AGAR</name>